<proteinExistence type="predicted"/>
<dbReference type="EMBL" id="JAULSW010000002">
    <property type="protein sequence ID" value="KAK3389555.1"/>
    <property type="molecule type" value="Genomic_DNA"/>
</dbReference>
<reference evidence="2" key="2">
    <citation type="submission" date="2023-06" db="EMBL/GenBank/DDBJ databases">
        <authorList>
            <consortium name="Lawrence Berkeley National Laboratory"/>
            <person name="Haridas S."/>
            <person name="Hensen N."/>
            <person name="Bonometti L."/>
            <person name="Westerberg I."/>
            <person name="Brannstrom I.O."/>
            <person name="Guillou S."/>
            <person name="Cros-Aarteil S."/>
            <person name="Calhoun S."/>
            <person name="Kuo A."/>
            <person name="Mondo S."/>
            <person name="Pangilinan J."/>
            <person name="Riley R."/>
            <person name="LaButti K."/>
            <person name="Andreopoulos B."/>
            <person name="Lipzen A."/>
            <person name="Chen C."/>
            <person name="Yanf M."/>
            <person name="Daum C."/>
            <person name="Ng V."/>
            <person name="Clum A."/>
            <person name="Steindorff A."/>
            <person name="Ohm R."/>
            <person name="Martin F."/>
            <person name="Silar P."/>
            <person name="Natvig D."/>
            <person name="Lalanne C."/>
            <person name="Gautier V."/>
            <person name="Ament-velasquez S.L."/>
            <person name="Kruys A."/>
            <person name="Hutchinson M.I."/>
            <person name="Powell A.J."/>
            <person name="Barry K."/>
            <person name="Miller A.N."/>
            <person name="Grigoriev I.V."/>
            <person name="Debuchy R."/>
            <person name="Gladieux P."/>
            <person name="Thoren M.H."/>
            <person name="Johannesson H."/>
        </authorList>
    </citation>
    <scope>NUCLEOTIDE SEQUENCE</scope>
    <source>
        <strain evidence="2">CBS 232.78</strain>
    </source>
</reference>
<reference evidence="2" key="1">
    <citation type="journal article" date="2023" name="Mol. Phylogenet. Evol.">
        <title>Genome-scale phylogeny and comparative genomics of the fungal order Sordariales.</title>
        <authorList>
            <person name="Hensen N."/>
            <person name="Bonometti L."/>
            <person name="Westerberg I."/>
            <person name="Brannstrom I.O."/>
            <person name="Guillou S."/>
            <person name="Cros-Aarteil S."/>
            <person name="Calhoun S."/>
            <person name="Haridas S."/>
            <person name="Kuo A."/>
            <person name="Mondo S."/>
            <person name="Pangilinan J."/>
            <person name="Riley R."/>
            <person name="LaButti K."/>
            <person name="Andreopoulos B."/>
            <person name="Lipzen A."/>
            <person name="Chen C."/>
            <person name="Yan M."/>
            <person name="Daum C."/>
            <person name="Ng V."/>
            <person name="Clum A."/>
            <person name="Steindorff A."/>
            <person name="Ohm R.A."/>
            <person name="Martin F."/>
            <person name="Silar P."/>
            <person name="Natvig D.O."/>
            <person name="Lalanne C."/>
            <person name="Gautier V."/>
            <person name="Ament-Velasquez S.L."/>
            <person name="Kruys A."/>
            <person name="Hutchinson M.I."/>
            <person name="Powell A.J."/>
            <person name="Barry K."/>
            <person name="Miller A.N."/>
            <person name="Grigoriev I.V."/>
            <person name="Debuchy R."/>
            <person name="Gladieux P."/>
            <person name="Hiltunen Thoren M."/>
            <person name="Johannesson H."/>
        </authorList>
    </citation>
    <scope>NUCLEOTIDE SEQUENCE</scope>
    <source>
        <strain evidence="2">CBS 232.78</strain>
    </source>
</reference>
<evidence type="ECO:0000256" key="1">
    <source>
        <dbReference type="SAM" id="MobiDB-lite"/>
    </source>
</evidence>
<sequence>MGVKHDDWNSEIFAQPYPFLAWSQDSIAALASAVHSTVLDTKPSRACKRFVDLDRPSSAENSDKFLTTLLVEGRCDVLDCILSTRAVFDHFFVLGSPVSTPHKAICQRLLCLATSIRLGHVPAAKHFLQAHTSEDALDIWDPLRGAIAHSRVEILAPKILEFGYKSPIADDIVQTLCDEGVCSVDLLDYAAQHNLRHVVARISEERKDIGAQYNLLYSIKTRDEFVVRALLERGVWEEHAVSAAADTRDHAVCSLLVHHLNAMGFKGVWDYLATDPHARWERISDDGKSFLHAEYDYNVDDREGLTWMVTTRTTRQPVYVHHGSMFIMDLCSSWIYVHHGSMFIMDLCQGNSTKPTSTKPTSTKPTSDLLESPQDGAPKAFSGSRKPCCNRKGWLELGFHLKTLCSTLRCIPNREFTTDWATIKRYGGVESAPYSI</sequence>
<comment type="caution">
    <text evidence="2">The sequence shown here is derived from an EMBL/GenBank/DDBJ whole genome shotgun (WGS) entry which is preliminary data.</text>
</comment>
<dbReference type="AlphaFoldDB" id="A0AAE0NXP9"/>
<feature type="region of interest" description="Disordered" evidence="1">
    <location>
        <begin position="354"/>
        <end position="384"/>
    </location>
</feature>
<gene>
    <name evidence="2" type="ORF">B0H63DRAFT_445740</name>
</gene>
<accession>A0AAE0NXP9</accession>
<keyword evidence="3" id="KW-1185">Reference proteome</keyword>
<feature type="compositionally biased region" description="Low complexity" evidence="1">
    <location>
        <begin position="354"/>
        <end position="367"/>
    </location>
</feature>
<protein>
    <submittedName>
        <fullName evidence="2">Uncharacterized protein</fullName>
    </submittedName>
</protein>
<evidence type="ECO:0000313" key="2">
    <source>
        <dbReference type="EMBL" id="KAK3389555.1"/>
    </source>
</evidence>
<dbReference type="Proteomes" id="UP001285441">
    <property type="component" value="Unassembled WGS sequence"/>
</dbReference>
<name>A0AAE0NXP9_9PEZI</name>
<evidence type="ECO:0000313" key="3">
    <source>
        <dbReference type="Proteomes" id="UP001285441"/>
    </source>
</evidence>
<organism evidence="2 3">
    <name type="scientific">Podospora didyma</name>
    <dbReference type="NCBI Taxonomy" id="330526"/>
    <lineage>
        <taxon>Eukaryota</taxon>
        <taxon>Fungi</taxon>
        <taxon>Dikarya</taxon>
        <taxon>Ascomycota</taxon>
        <taxon>Pezizomycotina</taxon>
        <taxon>Sordariomycetes</taxon>
        <taxon>Sordariomycetidae</taxon>
        <taxon>Sordariales</taxon>
        <taxon>Podosporaceae</taxon>
        <taxon>Podospora</taxon>
    </lineage>
</organism>